<dbReference type="GO" id="GO:0003676">
    <property type="term" value="F:nucleic acid binding"/>
    <property type="evidence" value="ECO:0007669"/>
    <property type="project" value="InterPro"/>
</dbReference>
<dbReference type="EC" id="4.6.1.16" evidence="2"/>
<dbReference type="SUPFAM" id="SSF81383">
    <property type="entry name" value="F-box domain"/>
    <property type="match status" value="1"/>
</dbReference>
<dbReference type="GO" id="GO:0005737">
    <property type="term" value="C:cytoplasm"/>
    <property type="evidence" value="ECO:0007669"/>
    <property type="project" value="TreeGrafter"/>
</dbReference>
<dbReference type="EMBL" id="SMOL01000402">
    <property type="protein sequence ID" value="KAB2614841.1"/>
    <property type="molecule type" value="Genomic_DNA"/>
</dbReference>
<evidence type="ECO:0000259" key="4">
    <source>
        <dbReference type="SMART" id="SM00256"/>
    </source>
</evidence>
<sequence>METDSELPSEIIGFQILSRISAKSLMRFKSVCKSWSSLIRSPSFVNAHRKFYRNKHSHLLLTTWDESARQQHFFSVQINQEGSPTLVTHLLKLPTPPGKNVERLYEALSINGLVCLYLSDTLFPNQTDHNHPVRIFNPCTRECIVLPHDLPAYRTIRVTHHFGFSSQTNEYKVLQVKRFQPLNSTRDMSFMVKIFKLGTSSWRRIEADIHDLPFDPLKCQFERRSVCVYGAIHWMHDSTQNIIAVFDLKDERFRAIPLPEDYDYRIHGINDKLGNIFEMEGCLALIGDKQLRQMNTMELWILKDYQNQVWVKETITFPFSWRELVYPVPFYTIHTGELLLLQSSRLLRQDSACKSTSMIVLQLQSSLIQSDAQGNLSGSSVLLAAEEEQALLLGPAYFGHPVVNANKDKHWFQLGMEEAFFLCYSLKCLKIAGEDKHPKDDHELWQYMKSQKAAFPVFYKAYSHLRTKNWVVRPGHQYGVDFVAYRHHPSLVHSEYAVLVSSEGDAVANGRLNVWSDVHCTLRLCLGVVKTLLVLTISKNGDDAASPSCLANCTVDERTVTRWNLEQSREEDTTDDVESQAMD</sequence>
<dbReference type="InterPro" id="IPR001810">
    <property type="entry name" value="F-box_dom"/>
</dbReference>
<protein>
    <recommendedName>
        <fullName evidence="2">tRNA-intron lyase</fullName>
        <ecNumber evidence="2">4.6.1.16</ecNumber>
    </recommendedName>
</protein>
<proteinExistence type="inferred from homology"/>
<dbReference type="InterPro" id="IPR036167">
    <property type="entry name" value="tRNA_intron_Endo_cat-like_sf"/>
</dbReference>
<dbReference type="GO" id="GO:0000213">
    <property type="term" value="F:tRNA-intron lyase activity"/>
    <property type="evidence" value="ECO:0007669"/>
    <property type="project" value="UniProtKB-EC"/>
</dbReference>
<dbReference type="Pfam" id="PF01974">
    <property type="entry name" value="tRNA_int_endo"/>
    <property type="match status" value="1"/>
</dbReference>
<keyword evidence="6" id="KW-1185">Reference proteome</keyword>
<dbReference type="Pfam" id="PF02778">
    <property type="entry name" value="tRNA_int_endo_N"/>
    <property type="match status" value="1"/>
</dbReference>
<dbReference type="Gene3D" id="1.20.1280.50">
    <property type="match status" value="1"/>
</dbReference>
<dbReference type="OrthoDB" id="687122at2759"/>
<dbReference type="SUPFAM" id="SSF53032">
    <property type="entry name" value="tRNA-intron endonuclease catalytic domain-like"/>
    <property type="match status" value="1"/>
</dbReference>
<evidence type="ECO:0000256" key="1">
    <source>
        <dbReference type="ARBA" id="ARBA00008078"/>
    </source>
</evidence>
<evidence type="ECO:0000256" key="3">
    <source>
        <dbReference type="ARBA" id="ARBA00034031"/>
    </source>
</evidence>
<gene>
    <name evidence="5" type="ORF">D8674_021429</name>
</gene>
<dbReference type="Gene3D" id="3.40.1350.10">
    <property type="match status" value="1"/>
</dbReference>
<feature type="domain" description="F-box" evidence="4">
    <location>
        <begin position="7"/>
        <end position="48"/>
    </location>
</feature>
<reference evidence="6" key="2">
    <citation type="submission" date="2019-10" db="EMBL/GenBank/DDBJ databases">
        <title>A de novo genome assembly of a pear dwarfing rootstock.</title>
        <authorList>
            <person name="Wang F."/>
            <person name="Wang J."/>
            <person name="Li S."/>
            <person name="Zhang Y."/>
            <person name="Fang M."/>
            <person name="Ma L."/>
            <person name="Zhao Y."/>
            <person name="Jiang S."/>
        </authorList>
    </citation>
    <scope>NUCLEOTIDE SEQUENCE [LARGE SCALE GENOMIC DNA]</scope>
</reference>
<comment type="catalytic activity">
    <reaction evidence="3">
        <text>pretRNA = a 3'-half-tRNA molecule with a 5'-OH end + a 5'-half-tRNA molecule with a 2',3'-cyclic phosphate end + an intron with a 2',3'-cyclic phosphate and a 5'-hydroxyl terminus.</text>
        <dbReference type="EC" id="4.6.1.16"/>
    </reaction>
</comment>
<dbReference type="CDD" id="cd22157">
    <property type="entry name" value="F-box_AtFBW1-like"/>
    <property type="match status" value="1"/>
</dbReference>
<organism evidence="5 6">
    <name type="scientific">Pyrus ussuriensis x Pyrus communis</name>
    <dbReference type="NCBI Taxonomy" id="2448454"/>
    <lineage>
        <taxon>Eukaryota</taxon>
        <taxon>Viridiplantae</taxon>
        <taxon>Streptophyta</taxon>
        <taxon>Embryophyta</taxon>
        <taxon>Tracheophyta</taxon>
        <taxon>Spermatophyta</taxon>
        <taxon>Magnoliopsida</taxon>
        <taxon>eudicotyledons</taxon>
        <taxon>Gunneridae</taxon>
        <taxon>Pentapetalae</taxon>
        <taxon>rosids</taxon>
        <taxon>fabids</taxon>
        <taxon>Rosales</taxon>
        <taxon>Rosaceae</taxon>
        <taxon>Amygdaloideae</taxon>
        <taxon>Maleae</taxon>
        <taxon>Pyrus</taxon>
    </lineage>
</organism>
<dbReference type="GO" id="GO:0000214">
    <property type="term" value="C:tRNA-intron endonuclease complex"/>
    <property type="evidence" value="ECO:0007669"/>
    <property type="project" value="TreeGrafter"/>
</dbReference>
<dbReference type="InterPro" id="IPR006678">
    <property type="entry name" value="tRNA_intron_Endonuc_N"/>
</dbReference>
<reference evidence="5 6" key="3">
    <citation type="submission" date="2019-11" db="EMBL/GenBank/DDBJ databases">
        <title>A de novo genome assembly of a pear dwarfing rootstock.</title>
        <authorList>
            <person name="Wang F."/>
            <person name="Wang J."/>
            <person name="Li S."/>
            <person name="Zhang Y."/>
            <person name="Fang M."/>
            <person name="Ma L."/>
            <person name="Zhao Y."/>
            <person name="Jiang S."/>
        </authorList>
    </citation>
    <scope>NUCLEOTIDE SEQUENCE [LARGE SCALE GENOMIC DNA]</scope>
    <source>
        <strain evidence="5">S2</strain>
        <tissue evidence="5">Leaf</tissue>
    </source>
</reference>
<dbReference type="InterPro" id="IPR017451">
    <property type="entry name" value="F-box-assoc_interact_dom"/>
</dbReference>
<dbReference type="Proteomes" id="UP000327157">
    <property type="component" value="Chromosome 3"/>
</dbReference>
<dbReference type="PANTHER" id="PTHR21227">
    <property type="entry name" value="TRNA-SPLICING ENDONUCLEASE SUBUNIT SEN2"/>
    <property type="match status" value="1"/>
</dbReference>
<comment type="similarity">
    <text evidence="1">Belongs to the tRNA-intron endonuclease family.</text>
</comment>
<evidence type="ECO:0000313" key="6">
    <source>
        <dbReference type="Proteomes" id="UP000327157"/>
    </source>
</evidence>
<dbReference type="InterPro" id="IPR011856">
    <property type="entry name" value="tRNA_endonuc-like_dom_sf"/>
</dbReference>
<dbReference type="CDD" id="cd22363">
    <property type="entry name" value="tRNA-intron_lyase_C"/>
    <property type="match status" value="1"/>
</dbReference>
<dbReference type="GO" id="GO:0000379">
    <property type="term" value="P:tRNA-type intron splice site recognition and cleavage"/>
    <property type="evidence" value="ECO:0007669"/>
    <property type="project" value="TreeGrafter"/>
</dbReference>
<dbReference type="Pfam" id="PF08268">
    <property type="entry name" value="FBA_3"/>
    <property type="match status" value="1"/>
</dbReference>
<accession>A0A5N5GLU4</accession>
<reference evidence="5 6" key="1">
    <citation type="submission" date="2019-09" db="EMBL/GenBank/DDBJ databases">
        <authorList>
            <person name="Ou C."/>
        </authorList>
    </citation>
    <scope>NUCLEOTIDE SEQUENCE [LARGE SCALE GENOMIC DNA]</scope>
    <source>
        <strain evidence="5">S2</strain>
        <tissue evidence="5">Leaf</tissue>
    </source>
</reference>
<dbReference type="InterPro" id="IPR013187">
    <property type="entry name" value="F-box-assoc_dom_typ3"/>
</dbReference>
<dbReference type="InterPro" id="IPR006677">
    <property type="entry name" value="tRNA_intron_Endonuc_cat-like"/>
</dbReference>
<evidence type="ECO:0000256" key="2">
    <source>
        <dbReference type="ARBA" id="ARBA00012573"/>
    </source>
</evidence>
<dbReference type="SMART" id="SM00256">
    <property type="entry name" value="FBOX"/>
    <property type="match status" value="1"/>
</dbReference>
<evidence type="ECO:0000313" key="5">
    <source>
        <dbReference type="EMBL" id="KAB2614841.1"/>
    </source>
</evidence>
<name>A0A5N5GLU4_9ROSA</name>
<dbReference type="InterPro" id="IPR036047">
    <property type="entry name" value="F-box-like_dom_sf"/>
</dbReference>
<comment type="caution">
    <text evidence="5">The sequence shown here is derived from an EMBL/GenBank/DDBJ whole genome shotgun (WGS) entry which is preliminary data.</text>
</comment>
<dbReference type="Pfam" id="PF00646">
    <property type="entry name" value="F-box"/>
    <property type="match status" value="1"/>
</dbReference>
<dbReference type="AlphaFoldDB" id="A0A5N5GLU4"/>
<dbReference type="PANTHER" id="PTHR21227:SF0">
    <property type="entry name" value="TRNA-SPLICING ENDONUCLEASE SUBUNIT SEN2"/>
    <property type="match status" value="1"/>
</dbReference>
<dbReference type="InterPro" id="IPR006676">
    <property type="entry name" value="tRNA_splic"/>
</dbReference>
<dbReference type="NCBIfam" id="TIGR01640">
    <property type="entry name" value="F_box_assoc_1"/>
    <property type="match status" value="1"/>
</dbReference>